<dbReference type="EMBL" id="CP001050">
    <property type="protein sequence ID" value="ACF29138.1"/>
    <property type="molecule type" value="Genomic_DNA"/>
</dbReference>
<sequence length="39" mass="4870">MRKFYVIDFLSLKSIFLNKFALKYRKFIQWIGREENKVV</sequence>
<name>B4RJY7_NEIG2</name>
<organism evidence="1 2">
    <name type="scientific">Neisseria gonorrhoeae (strain NCCP11945)</name>
    <dbReference type="NCBI Taxonomy" id="521006"/>
    <lineage>
        <taxon>Bacteria</taxon>
        <taxon>Pseudomonadati</taxon>
        <taxon>Pseudomonadota</taxon>
        <taxon>Betaproteobacteria</taxon>
        <taxon>Neisseriales</taxon>
        <taxon>Neisseriaceae</taxon>
        <taxon>Neisseria</taxon>
    </lineage>
</organism>
<evidence type="ECO:0000313" key="2">
    <source>
        <dbReference type="Proteomes" id="UP000002564"/>
    </source>
</evidence>
<reference evidence="1 2" key="1">
    <citation type="journal article" date="2008" name="J. Bacteriol.">
        <title>Complete genome sequence of Neisseria gonorrhoeae NCCP11945.</title>
        <authorList>
            <person name="Chung G.T."/>
            <person name="Yoo J.S."/>
            <person name="Oh H.B."/>
            <person name="Lee Y.S."/>
            <person name="Cha S.H."/>
            <person name="Kim S.J."/>
            <person name="Yoo C.K."/>
        </authorList>
    </citation>
    <scope>NUCLEOTIDE SEQUENCE [LARGE SCALE GENOMIC DNA]</scope>
    <source>
        <strain evidence="1 2">NCCP11945</strain>
    </source>
</reference>
<dbReference type="HOGENOM" id="CLU_3313214_0_0_4"/>
<accession>B4RJY7</accession>
<dbReference type="Proteomes" id="UP000002564">
    <property type="component" value="Chromosome"/>
</dbReference>
<evidence type="ECO:0000313" key="1">
    <source>
        <dbReference type="EMBL" id="ACF29138.1"/>
    </source>
</evidence>
<dbReference type="AlphaFoldDB" id="B4RJY7"/>
<dbReference type="KEGG" id="ngk:NGK_0447"/>
<protein>
    <submittedName>
        <fullName evidence="1">Uncharacterized protein</fullName>
    </submittedName>
</protein>
<gene>
    <name evidence="1" type="ordered locus">NGK_0447</name>
</gene>
<proteinExistence type="predicted"/>